<keyword evidence="1" id="KW-0812">Transmembrane</keyword>
<proteinExistence type="predicted"/>
<sequence length="155" mass="17601">GNGKALACPLASLRRISNCPSVGFRVAFVLVGIFPNPMRDNSPTRRELFFHRRKSLSRSVDFFFTFLVFFIYAPVALNSLSTIIPCTLRYRQREHREPFLFLPQEVPRIAGYSRRCGNSSTSQIPIESESPQGNLFQPIHPTGEQLLNASRLESQ</sequence>
<feature type="transmembrane region" description="Helical" evidence="1">
    <location>
        <begin position="22"/>
        <end position="38"/>
    </location>
</feature>
<dbReference type="AlphaFoldDB" id="A0A0F9BSS2"/>
<accession>A0A0F9BSS2</accession>
<name>A0A0F9BSS2_9ZZZZ</name>
<evidence type="ECO:0000313" key="2">
    <source>
        <dbReference type="EMBL" id="KKL25014.1"/>
    </source>
</evidence>
<organism evidence="2">
    <name type="scientific">marine sediment metagenome</name>
    <dbReference type="NCBI Taxonomy" id="412755"/>
    <lineage>
        <taxon>unclassified sequences</taxon>
        <taxon>metagenomes</taxon>
        <taxon>ecological metagenomes</taxon>
    </lineage>
</organism>
<feature type="non-terminal residue" evidence="2">
    <location>
        <position position="1"/>
    </location>
</feature>
<keyword evidence="1" id="KW-1133">Transmembrane helix</keyword>
<evidence type="ECO:0000256" key="1">
    <source>
        <dbReference type="SAM" id="Phobius"/>
    </source>
</evidence>
<keyword evidence="1" id="KW-0472">Membrane</keyword>
<comment type="caution">
    <text evidence="2">The sequence shown here is derived from an EMBL/GenBank/DDBJ whole genome shotgun (WGS) entry which is preliminary data.</text>
</comment>
<feature type="transmembrane region" description="Helical" evidence="1">
    <location>
        <begin position="59"/>
        <end position="77"/>
    </location>
</feature>
<protein>
    <submittedName>
        <fullName evidence="2">Uncharacterized protein</fullName>
    </submittedName>
</protein>
<gene>
    <name evidence="2" type="ORF">LCGC14_2409580</name>
</gene>
<reference evidence="2" key="1">
    <citation type="journal article" date="2015" name="Nature">
        <title>Complex archaea that bridge the gap between prokaryotes and eukaryotes.</title>
        <authorList>
            <person name="Spang A."/>
            <person name="Saw J.H."/>
            <person name="Jorgensen S.L."/>
            <person name="Zaremba-Niedzwiedzka K."/>
            <person name="Martijn J."/>
            <person name="Lind A.E."/>
            <person name="van Eijk R."/>
            <person name="Schleper C."/>
            <person name="Guy L."/>
            <person name="Ettema T.J."/>
        </authorList>
    </citation>
    <scope>NUCLEOTIDE SEQUENCE</scope>
</reference>
<dbReference type="EMBL" id="LAZR01036376">
    <property type="protein sequence ID" value="KKL25014.1"/>
    <property type="molecule type" value="Genomic_DNA"/>
</dbReference>